<dbReference type="Gene3D" id="3.40.50.300">
    <property type="entry name" value="P-loop containing nucleotide triphosphate hydrolases"/>
    <property type="match status" value="1"/>
</dbReference>
<dbReference type="InterPro" id="IPR011527">
    <property type="entry name" value="ABC1_TM_dom"/>
</dbReference>
<protein>
    <submittedName>
        <fullName evidence="10">ABC-type transport system involved in cytochrome bd biosynthesis fused ATPase/permease subunit</fullName>
    </submittedName>
</protein>
<dbReference type="PROSITE" id="PS50893">
    <property type="entry name" value="ABC_TRANSPORTER_2"/>
    <property type="match status" value="1"/>
</dbReference>
<evidence type="ECO:0000256" key="7">
    <source>
        <dbReference type="SAM" id="Phobius"/>
    </source>
</evidence>
<dbReference type="SUPFAM" id="SSF90123">
    <property type="entry name" value="ABC transporter transmembrane region"/>
    <property type="match status" value="1"/>
</dbReference>
<keyword evidence="11" id="KW-1185">Reference proteome</keyword>
<evidence type="ECO:0000259" key="9">
    <source>
        <dbReference type="PROSITE" id="PS50929"/>
    </source>
</evidence>
<evidence type="ECO:0000313" key="11">
    <source>
        <dbReference type="Proteomes" id="UP001243212"/>
    </source>
</evidence>
<evidence type="ECO:0000259" key="8">
    <source>
        <dbReference type="PROSITE" id="PS50893"/>
    </source>
</evidence>
<sequence length="573" mass="60121">MSGKRTDFFTPGNAPIRLQTVLLALRALGVGVTLWAVGQLVGGAFAGEVSGAAIAAGVAGALVAVMCEYVNGMSKSAGASREEKRVRQALLSHAFGLGPARFTGKETGRIVSLMTDSVERVATYRQGYLGQLIGSVLKPFLTLALIAVLIDWLTALVLLVCLPFVPLVIGVFQKKFRKDSAGSRRIRGKLASQFLEAIQNLPTLVGLRAADRIGESLAETGETNRKALMKVLARNQLLLFVTEAVFALFLVSVGVAMAWVRLRSGAIGIGDAVALVLLTTQLTTPITQVGGFFYIGMGGRAGQSAILGFLARKASQVSVAPSDSVGNSTDVGRTADAGDTANIGAVANDSGAPESAVNFSDVGFSYTKDQPILHGLNLDVSPGQRTAFVGSSGSGKSTILSIMAGDLVPIHGVASVDGVVLAPMTQEEVRGKSACVNQQTWLFHGTLAENLRVARSDASEAEMLDALEAVNLREWVDSLPEGLGTPVGERGMAVSGGQAQRISIARAILAGRELILFDEPTSQVDLHSERIIERVIDDLARRATVVVATHRPALAKGDVYRVSDGHVDGAKND</sequence>
<keyword evidence="6 7" id="KW-0472">Membrane</keyword>
<feature type="domain" description="ABC transporter" evidence="8">
    <location>
        <begin position="357"/>
        <end position="572"/>
    </location>
</feature>
<dbReference type="PROSITE" id="PS50929">
    <property type="entry name" value="ABC_TM1F"/>
    <property type="match status" value="1"/>
</dbReference>
<feature type="transmembrane region" description="Helical" evidence="7">
    <location>
        <begin position="21"/>
        <end position="46"/>
    </location>
</feature>
<keyword evidence="2 7" id="KW-0812">Transmembrane</keyword>
<dbReference type="PANTHER" id="PTHR24221">
    <property type="entry name" value="ATP-BINDING CASSETTE SUB-FAMILY B"/>
    <property type="match status" value="1"/>
</dbReference>
<gene>
    <name evidence="10" type="ORF">J2S70_000574</name>
</gene>
<dbReference type="RefSeq" id="WP_307682240.1">
    <property type="nucleotide sequence ID" value="NZ_JAUSQX010000001.1"/>
</dbReference>
<dbReference type="SUPFAM" id="SSF52540">
    <property type="entry name" value="P-loop containing nucleoside triphosphate hydrolases"/>
    <property type="match status" value="1"/>
</dbReference>
<accession>A0ABT9NFK6</accession>
<keyword evidence="5 7" id="KW-1133">Transmembrane helix</keyword>
<comment type="subcellular location">
    <subcellularLocation>
        <location evidence="1">Cell membrane</location>
        <topology evidence="1">Multi-pass membrane protein</topology>
    </subcellularLocation>
</comment>
<dbReference type="EMBL" id="JAUSQX010000001">
    <property type="protein sequence ID" value="MDP9805992.1"/>
    <property type="molecule type" value="Genomic_DNA"/>
</dbReference>
<dbReference type="Pfam" id="PF00664">
    <property type="entry name" value="ABC_membrane"/>
    <property type="match status" value="1"/>
</dbReference>
<evidence type="ECO:0000256" key="3">
    <source>
        <dbReference type="ARBA" id="ARBA00022741"/>
    </source>
</evidence>
<dbReference type="InterPro" id="IPR027417">
    <property type="entry name" value="P-loop_NTPase"/>
</dbReference>
<dbReference type="InterPro" id="IPR017871">
    <property type="entry name" value="ABC_transporter-like_CS"/>
</dbReference>
<feature type="domain" description="ABC transmembrane type-1" evidence="9">
    <location>
        <begin position="20"/>
        <end position="298"/>
    </location>
</feature>
<dbReference type="InterPro" id="IPR003593">
    <property type="entry name" value="AAA+_ATPase"/>
</dbReference>
<evidence type="ECO:0000256" key="1">
    <source>
        <dbReference type="ARBA" id="ARBA00004651"/>
    </source>
</evidence>
<dbReference type="Proteomes" id="UP001243212">
    <property type="component" value="Unassembled WGS sequence"/>
</dbReference>
<name>A0ABT9NFK6_9ACTO</name>
<dbReference type="PANTHER" id="PTHR24221:SF590">
    <property type="entry name" value="COMPONENT LINKED WITH THE ASSEMBLY OF CYTOCHROME' TRANSPORT TRANSMEMBRANE ATP-BINDING PROTEIN ABC TRANSPORTER CYDD-RELATED"/>
    <property type="match status" value="1"/>
</dbReference>
<dbReference type="InterPro" id="IPR003439">
    <property type="entry name" value="ABC_transporter-like_ATP-bd"/>
</dbReference>
<feature type="transmembrane region" description="Helical" evidence="7">
    <location>
        <begin position="52"/>
        <end position="71"/>
    </location>
</feature>
<proteinExistence type="predicted"/>
<dbReference type="Gene3D" id="1.20.1560.10">
    <property type="entry name" value="ABC transporter type 1, transmembrane domain"/>
    <property type="match status" value="1"/>
</dbReference>
<evidence type="ECO:0000256" key="6">
    <source>
        <dbReference type="ARBA" id="ARBA00023136"/>
    </source>
</evidence>
<comment type="caution">
    <text evidence="10">The sequence shown here is derived from an EMBL/GenBank/DDBJ whole genome shotgun (WGS) entry which is preliminary data.</text>
</comment>
<dbReference type="InterPro" id="IPR039421">
    <property type="entry name" value="Type_1_exporter"/>
</dbReference>
<dbReference type="SMART" id="SM00382">
    <property type="entry name" value="AAA"/>
    <property type="match status" value="1"/>
</dbReference>
<keyword evidence="4" id="KW-0067">ATP-binding</keyword>
<reference evidence="10 11" key="1">
    <citation type="submission" date="2023-07" db="EMBL/GenBank/DDBJ databases">
        <title>Sequencing the genomes of 1000 actinobacteria strains.</title>
        <authorList>
            <person name="Klenk H.-P."/>
        </authorList>
    </citation>
    <scope>NUCLEOTIDE SEQUENCE [LARGE SCALE GENOMIC DNA]</scope>
    <source>
        <strain evidence="10 11">DSM 17163</strain>
    </source>
</reference>
<evidence type="ECO:0000256" key="2">
    <source>
        <dbReference type="ARBA" id="ARBA00022692"/>
    </source>
</evidence>
<dbReference type="PROSITE" id="PS00211">
    <property type="entry name" value="ABC_TRANSPORTER_1"/>
    <property type="match status" value="1"/>
</dbReference>
<evidence type="ECO:0000313" key="10">
    <source>
        <dbReference type="EMBL" id="MDP9805992.1"/>
    </source>
</evidence>
<evidence type="ECO:0000256" key="5">
    <source>
        <dbReference type="ARBA" id="ARBA00022989"/>
    </source>
</evidence>
<organism evidence="10 11">
    <name type="scientific">Trueperella bonasi</name>
    <dbReference type="NCBI Taxonomy" id="312286"/>
    <lineage>
        <taxon>Bacteria</taxon>
        <taxon>Bacillati</taxon>
        <taxon>Actinomycetota</taxon>
        <taxon>Actinomycetes</taxon>
        <taxon>Actinomycetales</taxon>
        <taxon>Actinomycetaceae</taxon>
        <taxon>Trueperella</taxon>
    </lineage>
</organism>
<feature type="transmembrane region" description="Helical" evidence="7">
    <location>
        <begin position="237"/>
        <end position="260"/>
    </location>
</feature>
<feature type="transmembrane region" description="Helical" evidence="7">
    <location>
        <begin position="128"/>
        <end position="146"/>
    </location>
</feature>
<evidence type="ECO:0000256" key="4">
    <source>
        <dbReference type="ARBA" id="ARBA00022840"/>
    </source>
</evidence>
<dbReference type="Pfam" id="PF00005">
    <property type="entry name" value="ABC_tran"/>
    <property type="match status" value="1"/>
</dbReference>
<feature type="transmembrane region" description="Helical" evidence="7">
    <location>
        <begin position="152"/>
        <end position="172"/>
    </location>
</feature>
<keyword evidence="3" id="KW-0547">Nucleotide-binding</keyword>
<dbReference type="InterPro" id="IPR036640">
    <property type="entry name" value="ABC1_TM_sf"/>
</dbReference>